<dbReference type="Pfam" id="PF25967">
    <property type="entry name" value="RND-MFP_C"/>
    <property type="match status" value="1"/>
</dbReference>
<comment type="subcellular location">
    <subcellularLocation>
        <location evidence="1">Cell envelope</location>
    </subcellularLocation>
</comment>
<dbReference type="InterPro" id="IPR006143">
    <property type="entry name" value="RND_pump_MFP"/>
</dbReference>
<dbReference type="AlphaFoldDB" id="W8VZJ0"/>
<dbReference type="Pfam" id="PF25876">
    <property type="entry name" value="HH_MFP_RND"/>
    <property type="match status" value="1"/>
</dbReference>
<organism evidence="8 9">
    <name type="scientific">Nonlabens marinus S1-08</name>
    <dbReference type="NCBI Taxonomy" id="1454201"/>
    <lineage>
        <taxon>Bacteria</taxon>
        <taxon>Pseudomonadati</taxon>
        <taxon>Bacteroidota</taxon>
        <taxon>Flavobacteriia</taxon>
        <taxon>Flavobacteriales</taxon>
        <taxon>Flavobacteriaceae</taxon>
        <taxon>Nonlabens</taxon>
    </lineage>
</organism>
<dbReference type="InterPro" id="IPR058627">
    <property type="entry name" value="MdtA-like_C"/>
</dbReference>
<dbReference type="Gene3D" id="2.40.30.170">
    <property type="match status" value="1"/>
</dbReference>
<evidence type="ECO:0000259" key="7">
    <source>
        <dbReference type="Pfam" id="PF25990"/>
    </source>
</evidence>
<evidence type="ECO:0000256" key="3">
    <source>
        <dbReference type="ARBA" id="ARBA00022448"/>
    </source>
</evidence>
<dbReference type="InterPro" id="IPR058625">
    <property type="entry name" value="MdtA-like_BSH"/>
</dbReference>
<dbReference type="HOGENOM" id="CLU_018816_14_1_10"/>
<evidence type="ECO:0000259" key="6">
    <source>
        <dbReference type="Pfam" id="PF25967"/>
    </source>
</evidence>
<dbReference type="KEGG" id="nmf:NMS_0652"/>
<dbReference type="NCBIfam" id="TIGR01730">
    <property type="entry name" value="RND_mfp"/>
    <property type="match status" value="1"/>
</dbReference>
<feature type="domain" description="Multidrug resistance protein MdtA-like alpha-helical hairpin" evidence="4">
    <location>
        <begin position="111"/>
        <end position="182"/>
    </location>
</feature>
<feature type="domain" description="YknX-like beta-barrel" evidence="7">
    <location>
        <begin position="226"/>
        <end position="292"/>
    </location>
</feature>
<proteinExistence type="inferred from homology"/>
<feature type="domain" description="Multidrug resistance protein MdtA-like barrel-sandwich hybrid" evidence="5">
    <location>
        <begin position="63"/>
        <end position="211"/>
    </location>
</feature>
<evidence type="ECO:0000259" key="4">
    <source>
        <dbReference type="Pfam" id="PF25876"/>
    </source>
</evidence>
<dbReference type="Pfam" id="PF25917">
    <property type="entry name" value="BSH_RND"/>
    <property type="match status" value="1"/>
</dbReference>
<dbReference type="InterPro" id="IPR058636">
    <property type="entry name" value="Beta-barrel_YknX"/>
</dbReference>
<accession>W8VZJ0</accession>
<dbReference type="OrthoDB" id="9809068at2"/>
<evidence type="ECO:0000256" key="1">
    <source>
        <dbReference type="ARBA" id="ARBA00004196"/>
    </source>
</evidence>
<comment type="similarity">
    <text evidence="2">Belongs to the membrane fusion protein (MFP) (TC 8.A.1) family.</text>
</comment>
<protein>
    <submittedName>
        <fullName evidence="8">Macrolide-specific efflux protein MacA</fullName>
    </submittedName>
</protein>
<dbReference type="GO" id="GO:1990281">
    <property type="term" value="C:efflux pump complex"/>
    <property type="evidence" value="ECO:0007669"/>
    <property type="project" value="TreeGrafter"/>
</dbReference>
<dbReference type="STRING" id="1454201.NMS_0652"/>
<name>W8VZJ0_9FLAO</name>
<dbReference type="SUPFAM" id="SSF111369">
    <property type="entry name" value="HlyD-like secretion proteins"/>
    <property type="match status" value="1"/>
</dbReference>
<evidence type="ECO:0000313" key="8">
    <source>
        <dbReference type="EMBL" id="BAO54661.1"/>
    </source>
</evidence>
<dbReference type="InterPro" id="IPR058624">
    <property type="entry name" value="MdtA-like_HH"/>
</dbReference>
<evidence type="ECO:0000313" key="9">
    <source>
        <dbReference type="Proteomes" id="UP000031760"/>
    </source>
</evidence>
<sequence>MNRKLLIALIVVGVLIAGYVALKLAGVIGSSDTGTPVETMLVEKMDVTETVSATGKIKPEVEVSISPEVPGEIIQLNVNEGDAVEKGQLLVMINPDLLESSVSRSRAGLSNSRSNYAQAQATLAEAKANFDRSSQLFKKGVISQSDYDTALANYDRAKASERSAYFNVQSAAATVNEAADNLGRTSIYAPMTGTVSLLAVELGERVVGTQQMAGTELLRVADLSQMEVEVDVNENDIVKINVGDKAIVEVDAYLKKEFEGQVTEIANTATGALTADQVTNFKVKIRILSESYKDLTEGKPDNYSPFKPGMTATVDIITKQKKDAIAVPISAIVVKNDTTSTETNKMPVTSTTQKFECVFIEKNGKAELRVVKTGIQDDKNIVITSGLKPGEIVITGPYRTVTDVLKSGKPVNSKKVVEVAEE</sequence>
<dbReference type="Pfam" id="PF25990">
    <property type="entry name" value="Beta-barrel_YknX"/>
    <property type="match status" value="1"/>
</dbReference>
<keyword evidence="3" id="KW-0813">Transport</keyword>
<dbReference type="PANTHER" id="PTHR30469">
    <property type="entry name" value="MULTIDRUG RESISTANCE PROTEIN MDTA"/>
    <property type="match status" value="1"/>
</dbReference>
<evidence type="ECO:0000259" key="5">
    <source>
        <dbReference type="Pfam" id="PF25917"/>
    </source>
</evidence>
<gene>
    <name evidence="8" type="ORF">NMS_0652</name>
</gene>
<reference evidence="8 9" key="1">
    <citation type="journal article" date="2014" name="Proc. Natl. Acad. Sci. U.S.A.">
        <title>Functional characterization of flavobacteria rhodopsins reveals a unique class of light-driven chloride pump in bacteria.</title>
        <authorList>
            <person name="Yoshizawa S."/>
            <person name="Kumagai Y."/>
            <person name="Kim H."/>
            <person name="Ogura Y."/>
            <person name="Hayashi T."/>
            <person name="Iwasaki W."/>
            <person name="DeLong E.F."/>
            <person name="Kogure K."/>
        </authorList>
    </citation>
    <scope>NUCLEOTIDE SEQUENCE [LARGE SCALE GENOMIC DNA]</scope>
    <source>
        <strain evidence="8 9">S1-08</strain>
    </source>
</reference>
<dbReference type="Gene3D" id="1.10.287.470">
    <property type="entry name" value="Helix hairpin bin"/>
    <property type="match status" value="1"/>
</dbReference>
<dbReference type="Gene3D" id="2.40.50.100">
    <property type="match status" value="1"/>
</dbReference>
<dbReference type="Gene3D" id="2.40.420.20">
    <property type="match status" value="1"/>
</dbReference>
<evidence type="ECO:0000256" key="2">
    <source>
        <dbReference type="ARBA" id="ARBA00009477"/>
    </source>
</evidence>
<dbReference type="RefSeq" id="WP_041495368.1">
    <property type="nucleotide sequence ID" value="NZ_AP014548.1"/>
</dbReference>
<dbReference type="PANTHER" id="PTHR30469:SF33">
    <property type="entry name" value="SLR1207 PROTEIN"/>
    <property type="match status" value="1"/>
</dbReference>
<dbReference type="Proteomes" id="UP000031760">
    <property type="component" value="Chromosome"/>
</dbReference>
<keyword evidence="9" id="KW-1185">Reference proteome</keyword>
<dbReference type="EMBL" id="AP014548">
    <property type="protein sequence ID" value="BAO54661.1"/>
    <property type="molecule type" value="Genomic_DNA"/>
</dbReference>
<dbReference type="GO" id="GO:0015562">
    <property type="term" value="F:efflux transmembrane transporter activity"/>
    <property type="evidence" value="ECO:0007669"/>
    <property type="project" value="InterPro"/>
</dbReference>
<feature type="domain" description="Multidrug resistance protein MdtA-like C-terminal permuted SH3" evidence="6">
    <location>
        <begin position="358"/>
        <end position="396"/>
    </location>
</feature>